<sequence>MSANLDKFAEPQDSDKLENIDKLLSAWEAI</sequence>
<evidence type="ECO:0000313" key="1">
    <source>
        <dbReference type="EMBL" id="BAJ04080.1"/>
    </source>
</evidence>
<reference evidence="2" key="1">
    <citation type="journal article" date="2010" name="Mol. Biosyst.">
        <title>Complete genome sequence and comparative analysis of Shewanella violacea, a psychrophilic and piezophilic bacterium from deep sea floor sediments.</title>
        <authorList>
            <person name="Aono E."/>
            <person name="Baba T."/>
            <person name="Ara T."/>
            <person name="Nishi T."/>
            <person name="Nakamichi T."/>
            <person name="Inamoto E."/>
            <person name="Toyonaga H."/>
            <person name="Hasegawa M."/>
            <person name="Takai Y."/>
            <person name="Okumura Y."/>
            <person name="Baba M."/>
            <person name="Tomita M."/>
            <person name="Kato C."/>
            <person name="Oshima T."/>
            <person name="Nakasone K."/>
            <person name="Mori H."/>
        </authorList>
    </citation>
    <scope>NUCLEOTIDE SEQUENCE [LARGE SCALE GENOMIC DNA]</scope>
    <source>
        <strain evidence="2">JCM 10179 / CIP 106290 / LMG 19151 / DSS12</strain>
    </source>
</reference>
<protein>
    <submittedName>
        <fullName evidence="1">Uncharacterized protein</fullName>
    </submittedName>
</protein>
<dbReference type="Proteomes" id="UP000002350">
    <property type="component" value="Chromosome"/>
</dbReference>
<dbReference type="KEGG" id="svo:SVI_4109"/>
<dbReference type="HOGENOM" id="CLU_3405430_0_0_6"/>
<accession>D4ZE19</accession>
<keyword evidence="2" id="KW-1185">Reference proteome</keyword>
<proteinExistence type="predicted"/>
<gene>
    <name evidence="1" type="ordered locus">SVI_4109</name>
</gene>
<evidence type="ECO:0000313" key="2">
    <source>
        <dbReference type="Proteomes" id="UP000002350"/>
    </source>
</evidence>
<organism evidence="1 2">
    <name type="scientific">Shewanella violacea (strain JCM 10179 / CIP 106290 / LMG 19151 / DSS12)</name>
    <dbReference type="NCBI Taxonomy" id="637905"/>
    <lineage>
        <taxon>Bacteria</taxon>
        <taxon>Pseudomonadati</taxon>
        <taxon>Pseudomonadota</taxon>
        <taxon>Gammaproteobacteria</taxon>
        <taxon>Alteromonadales</taxon>
        <taxon>Shewanellaceae</taxon>
        <taxon>Shewanella</taxon>
    </lineage>
</organism>
<name>D4ZE19_SHEVD</name>
<dbReference type="AlphaFoldDB" id="D4ZE19"/>
<dbReference type="EMBL" id="AP011177">
    <property type="protein sequence ID" value="BAJ04080.1"/>
    <property type="molecule type" value="Genomic_DNA"/>
</dbReference>
<dbReference type="STRING" id="637905.SVI_4109"/>